<reference evidence="2 3" key="1">
    <citation type="submission" date="2020-08" db="EMBL/GenBank/DDBJ databases">
        <title>The isolate Caproiciproducens sp. 7D4C2 produces n-caproate at mildly acidic conditions from hexoses: genome and rBOX comparison with related strains and chain-elongating bacteria.</title>
        <authorList>
            <person name="Esquivel-Elizondo S."/>
            <person name="Bagci C."/>
            <person name="Temovska M."/>
            <person name="Jeon B.S."/>
            <person name="Bessarab I."/>
            <person name="Williams R.B.H."/>
            <person name="Huson D.H."/>
            <person name="Angenent L.T."/>
        </authorList>
    </citation>
    <scope>NUCLEOTIDE SEQUENCE [LARGE SCALE GENOMIC DNA]</scope>
    <source>
        <strain evidence="2 3">7D4C2</strain>
    </source>
</reference>
<dbReference type="OrthoDB" id="9804333at2"/>
<dbReference type="Proteomes" id="UP000515909">
    <property type="component" value="Chromosome"/>
</dbReference>
<dbReference type="PANTHER" id="PTHR42924:SF3">
    <property type="entry name" value="POLYMERASE_HISTIDINOL PHOSPHATASE N-TERMINAL DOMAIN-CONTAINING PROTEIN"/>
    <property type="match status" value="1"/>
</dbReference>
<dbReference type="CDD" id="cd07438">
    <property type="entry name" value="PHP_HisPPase_AMP"/>
    <property type="match status" value="1"/>
</dbReference>
<name>A0A7G8TFT4_9FIRM</name>
<feature type="domain" description="Polymerase/histidinol phosphatase N-terminal" evidence="1">
    <location>
        <begin position="1"/>
        <end position="58"/>
    </location>
</feature>
<dbReference type="PANTHER" id="PTHR42924">
    <property type="entry name" value="EXONUCLEASE"/>
    <property type="match status" value="1"/>
</dbReference>
<proteinExistence type="predicted"/>
<dbReference type="Gene3D" id="3.20.20.140">
    <property type="entry name" value="Metal-dependent hydrolases"/>
    <property type="match status" value="1"/>
</dbReference>
<organism evidence="2 3">
    <name type="scientific">Caproicibacter fermentans</name>
    <dbReference type="NCBI Taxonomy" id="2576756"/>
    <lineage>
        <taxon>Bacteria</taxon>
        <taxon>Bacillati</taxon>
        <taxon>Bacillota</taxon>
        <taxon>Clostridia</taxon>
        <taxon>Eubacteriales</taxon>
        <taxon>Acutalibacteraceae</taxon>
        <taxon>Caproicibacter</taxon>
    </lineage>
</organism>
<dbReference type="InterPro" id="IPR003141">
    <property type="entry name" value="Pol/His_phosphatase_N"/>
</dbReference>
<dbReference type="SMART" id="SM00481">
    <property type="entry name" value="POLIIIAc"/>
    <property type="match status" value="1"/>
</dbReference>
<accession>A0A7G8TFT4</accession>
<dbReference type="KEGG" id="cfem:HCR03_01790"/>
<sequence>MSDGSAGIDEIVLMAERSGIPVISVTDHDTFSGSVRAGVIGKRHGVTVIPGAEFSSTDPSTGRRAHILCYFCKRPDRLECLCKQMREERGRAAAAMLRRVTEIYPISQEMVMRRAKGSTAVYKQHIMHALMDAGFAGEIYGAVYSRLFSPQNGLAYVPVRYPEVHDVIKRIHEAEGIAVLAHPGEYDSYELLEQLARDHEIDGVEVWHPGNRKGDEQLFMEIARKYDLIMTGGTDFHGMYKKEAQPLGTCVTPDDQLEKLMKIGASL</sequence>
<protein>
    <submittedName>
        <fullName evidence="2">PHP domain-containing protein</fullName>
    </submittedName>
</protein>
<dbReference type="EMBL" id="CP060286">
    <property type="protein sequence ID" value="QNK42475.1"/>
    <property type="molecule type" value="Genomic_DNA"/>
</dbReference>
<dbReference type="Gene3D" id="1.10.150.650">
    <property type="match status" value="1"/>
</dbReference>
<evidence type="ECO:0000313" key="3">
    <source>
        <dbReference type="Proteomes" id="UP000515909"/>
    </source>
</evidence>
<dbReference type="AlphaFoldDB" id="A0A7G8TFT4"/>
<gene>
    <name evidence="2" type="ORF">HCR03_01790</name>
</gene>
<evidence type="ECO:0000259" key="1">
    <source>
        <dbReference type="SMART" id="SM00481"/>
    </source>
</evidence>
<dbReference type="SUPFAM" id="SSF89550">
    <property type="entry name" value="PHP domain-like"/>
    <property type="match status" value="1"/>
</dbReference>
<dbReference type="InterPro" id="IPR016195">
    <property type="entry name" value="Pol/histidinol_Pase-like"/>
</dbReference>
<dbReference type="GO" id="GO:0004534">
    <property type="term" value="F:5'-3' RNA exonuclease activity"/>
    <property type="evidence" value="ECO:0007669"/>
    <property type="project" value="TreeGrafter"/>
</dbReference>
<dbReference type="InterPro" id="IPR052018">
    <property type="entry name" value="PHP_domain"/>
</dbReference>
<dbReference type="GO" id="GO:0035312">
    <property type="term" value="F:5'-3' DNA exonuclease activity"/>
    <property type="evidence" value="ECO:0007669"/>
    <property type="project" value="TreeGrafter"/>
</dbReference>
<evidence type="ECO:0000313" key="2">
    <source>
        <dbReference type="EMBL" id="QNK42475.1"/>
    </source>
</evidence>